<evidence type="ECO:0000256" key="5">
    <source>
        <dbReference type="ARBA" id="ARBA00022833"/>
    </source>
</evidence>
<comment type="caution">
    <text evidence="11">The sequence shown here is derived from an EMBL/GenBank/DDBJ whole genome shotgun (WGS) entry which is preliminary data.</text>
</comment>
<dbReference type="EC" id="3.4.24.-" evidence="7"/>
<dbReference type="InterPro" id="IPR027268">
    <property type="entry name" value="Peptidase_M4/M1_CTD_sf"/>
</dbReference>
<keyword evidence="2 7" id="KW-0645">Protease</keyword>
<evidence type="ECO:0000256" key="8">
    <source>
        <dbReference type="SAM" id="MobiDB-lite"/>
    </source>
</evidence>
<dbReference type="Gene3D" id="3.10.170.10">
    <property type="match status" value="1"/>
</dbReference>
<keyword evidence="4 7" id="KW-0378">Hydrolase</keyword>
<dbReference type="PANTHER" id="PTHR43579:SF1">
    <property type="entry name" value="NEUTRAL METALLOPROTEINASE"/>
    <property type="match status" value="1"/>
</dbReference>
<keyword evidence="7" id="KW-0964">Secreted</keyword>
<feature type="domain" description="Peptidase M4 C-terminal" evidence="10">
    <location>
        <begin position="200"/>
        <end position="373"/>
    </location>
</feature>
<accession>A0ABT6C343</accession>
<evidence type="ECO:0000259" key="10">
    <source>
        <dbReference type="Pfam" id="PF02868"/>
    </source>
</evidence>
<feature type="domain" description="Peptidase M4" evidence="9">
    <location>
        <begin position="89"/>
        <end position="197"/>
    </location>
</feature>
<proteinExistence type="inferred from homology"/>
<feature type="region of interest" description="Disordered" evidence="8">
    <location>
        <begin position="49"/>
        <end position="116"/>
    </location>
</feature>
<keyword evidence="3" id="KW-0479">Metal-binding</keyword>
<protein>
    <recommendedName>
        <fullName evidence="7">Neutral metalloproteinase</fullName>
        <ecNumber evidence="7">3.4.24.-</ecNumber>
    </recommendedName>
</protein>
<dbReference type="Pfam" id="PF02868">
    <property type="entry name" value="Peptidase_M4_C"/>
    <property type="match status" value="1"/>
</dbReference>
<dbReference type="RefSeq" id="WP_275240406.1">
    <property type="nucleotide sequence ID" value="NZ_JARFJC010000048.1"/>
</dbReference>
<dbReference type="Pfam" id="PF01447">
    <property type="entry name" value="Peptidase_M4"/>
    <property type="match status" value="1"/>
</dbReference>
<evidence type="ECO:0000256" key="7">
    <source>
        <dbReference type="RuleBase" id="RU366073"/>
    </source>
</evidence>
<feature type="compositionally biased region" description="Gly residues" evidence="8">
    <location>
        <begin position="52"/>
        <end position="61"/>
    </location>
</feature>
<evidence type="ECO:0000313" key="11">
    <source>
        <dbReference type="EMBL" id="MDF8263371.1"/>
    </source>
</evidence>
<comment type="subcellular location">
    <subcellularLocation>
        <location evidence="7">Secreted</location>
    </subcellularLocation>
</comment>
<dbReference type="InterPro" id="IPR052759">
    <property type="entry name" value="Metalloprotease_M4"/>
</dbReference>
<dbReference type="PANTHER" id="PTHR43579">
    <property type="match status" value="1"/>
</dbReference>
<feature type="compositionally biased region" description="Basic and acidic residues" evidence="8">
    <location>
        <begin position="65"/>
        <end position="79"/>
    </location>
</feature>
<evidence type="ECO:0000256" key="4">
    <source>
        <dbReference type="ARBA" id="ARBA00022801"/>
    </source>
</evidence>
<evidence type="ECO:0000256" key="1">
    <source>
        <dbReference type="ARBA" id="ARBA00009388"/>
    </source>
</evidence>
<keyword evidence="6 7" id="KW-0482">Metalloprotease</keyword>
<evidence type="ECO:0000256" key="6">
    <source>
        <dbReference type="ARBA" id="ARBA00023049"/>
    </source>
</evidence>
<sequence>MSHRCLIVPPHLLAHLAAVDDPRAAQAARHTLEFGMRVVARRDVRSARSGREAGGLGGTGLLPGELRERARGPRTRAEEGATAFSPKRSVHDAQHGTTLPGTLVRSEGQPAVSDESANEAYDGLGATFSLFAEVYGRNSLDGAGLGLVASVHYDRDFDNAFWDGEQMVFGDGDGTYFNSFTDSVDVIGHELTHGVTQFTAGLTYVGQSGALNESVSDVFGSLVKQHTLGQTAEQADWLIGDKLFTDRVKGVALRSMKAPGTAYDDPHLGKDPQPADMDGYQDLPHDEEHDNGGVHINSGIPNRAFYLAATAIGGNAWDGAGRIWYDTLVDGNLAKDLDFAGFAAATTQAAAARFGDGGTQHRAVQQAWATVKVTPGG</sequence>
<evidence type="ECO:0000259" key="9">
    <source>
        <dbReference type="Pfam" id="PF01447"/>
    </source>
</evidence>
<dbReference type="Proteomes" id="UP001528912">
    <property type="component" value="Unassembled WGS sequence"/>
</dbReference>
<dbReference type="Gene3D" id="1.10.390.10">
    <property type="entry name" value="Neutral Protease Domain 2"/>
    <property type="match status" value="1"/>
</dbReference>
<dbReference type="CDD" id="cd09597">
    <property type="entry name" value="M4_TLP"/>
    <property type="match status" value="1"/>
</dbReference>
<dbReference type="InterPro" id="IPR023612">
    <property type="entry name" value="Peptidase_M4"/>
</dbReference>
<keyword evidence="12" id="KW-1185">Reference proteome</keyword>
<comment type="cofactor">
    <cofactor evidence="7">
        <name>Zn(2+)</name>
        <dbReference type="ChEBI" id="CHEBI:29105"/>
    </cofactor>
</comment>
<reference evidence="11 12" key="1">
    <citation type="submission" date="2023-03" db="EMBL/GenBank/DDBJ databases">
        <title>YIM 133296 draft genome.</title>
        <authorList>
            <person name="Xiong L."/>
        </authorList>
    </citation>
    <scope>NUCLEOTIDE SEQUENCE [LARGE SCALE GENOMIC DNA]</scope>
    <source>
        <strain evidence="11 12">YIM 133296</strain>
    </source>
</reference>
<dbReference type="InterPro" id="IPR001570">
    <property type="entry name" value="Peptidase_M4_C_domain"/>
</dbReference>
<evidence type="ECO:0000256" key="3">
    <source>
        <dbReference type="ARBA" id="ARBA00022723"/>
    </source>
</evidence>
<evidence type="ECO:0000313" key="12">
    <source>
        <dbReference type="Proteomes" id="UP001528912"/>
    </source>
</evidence>
<name>A0ABT6C343_9MICO</name>
<dbReference type="EMBL" id="JAROAV010000010">
    <property type="protein sequence ID" value="MDF8263371.1"/>
    <property type="molecule type" value="Genomic_DNA"/>
</dbReference>
<comment type="function">
    <text evidence="7">Extracellular zinc metalloprotease.</text>
</comment>
<dbReference type="PRINTS" id="PR00730">
    <property type="entry name" value="THERMOLYSIN"/>
</dbReference>
<organism evidence="11 12">
    <name type="scientific">Luteipulveratus flavus</name>
    <dbReference type="NCBI Taxonomy" id="3031728"/>
    <lineage>
        <taxon>Bacteria</taxon>
        <taxon>Bacillati</taxon>
        <taxon>Actinomycetota</taxon>
        <taxon>Actinomycetes</taxon>
        <taxon>Micrococcales</taxon>
        <taxon>Dermacoccaceae</taxon>
        <taxon>Luteipulveratus</taxon>
    </lineage>
</organism>
<comment type="similarity">
    <text evidence="1 7">Belongs to the peptidase M4 family.</text>
</comment>
<evidence type="ECO:0000256" key="2">
    <source>
        <dbReference type="ARBA" id="ARBA00022670"/>
    </source>
</evidence>
<dbReference type="InterPro" id="IPR013856">
    <property type="entry name" value="Peptidase_M4_domain"/>
</dbReference>
<dbReference type="SUPFAM" id="SSF55486">
    <property type="entry name" value="Metalloproteases ('zincins'), catalytic domain"/>
    <property type="match status" value="1"/>
</dbReference>
<gene>
    <name evidence="11" type="ORF">P4R38_03810</name>
</gene>
<keyword evidence="5 7" id="KW-0862">Zinc</keyword>